<keyword evidence="3" id="KW-1185">Reference proteome</keyword>
<dbReference type="PROSITE" id="PS51257">
    <property type="entry name" value="PROKAR_LIPOPROTEIN"/>
    <property type="match status" value="1"/>
</dbReference>
<sequence>MPSRIAIATVLGLVVLTAGCIGTPETATSQPSATPSSAPTATPPGGGSIDFPDGPKAVPDRPATLSESTVSDFVYDYEYNYVYNKLWQGEHTEMDLECRVDSVTELSRGYEAVVTCDGGSTTELPAGATGTEGPIMDYFTQSFRYRVTDTATARERVETRRNGV</sequence>
<evidence type="ECO:0008006" key="4">
    <source>
        <dbReference type="Google" id="ProtNLM"/>
    </source>
</evidence>
<organism evidence="2 3">
    <name type="scientific">Haloarcula saliterrae</name>
    <dbReference type="NCBI Taxonomy" id="2950534"/>
    <lineage>
        <taxon>Archaea</taxon>
        <taxon>Methanobacteriati</taxon>
        <taxon>Methanobacteriota</taxon>
        <taxon>Stenosarchaea group</taxon>
        <taxon>Halobacteria</taxon>
        <taxon>Halobacteriales</taxon>
        <taxon>Haloarculaceae</taxon>
        <taxon>Haloarcula</taxon>
    </lineage>
</organism>
<accession>A0ABU2F884</accession>
<reference evidence="2 3" key="1">
    <citation type="submission" date="2022-06" db="EMBL/GenBank/DDBJ databases">
        <title>Haloarcula sp. a new haloarchaeum isolate from saline soil.</title>
        <authorList>
            <person name="Strakova D."/>
            <person name="Galisteo C."/>
            <person name="Sanchez-Porro C."/>
            <person name="Ventosa A."/>
        </authorList>
    </citation>
    <scope>NUCLEOTIDE SEQUENCE [LARGE SCALE GENOMIC DNA]</scope>
    <source>
        <strain evidence="2 3">S1CR25-12</strain>
    </source>
</reference>
<name>A0ABU2F884_9EURY</name>
<evidence type="ECO:0000256" key="1">
    <source>
        <dbReference type="SAM" id="MobiDB-lite"/>
    </source>
</evidence>
<comment type="caution">
    <text evidence="2">The sequence shown here is derived from an EMBL/GenBank/DDBJ whole genome shotgun (WGS) entry which is preliminary data.</text>
</comment>
<evidence type="ECO:0000313" key="3">
    <source>
        <dbReference type="Proteomes" id="UP001259659"/>
    </source>
</evidence>
<feature type="region of interest" description="Disordered" evidence="1">
    <location>
        <begin position="25"/>
        <end position="64"/>
    </location>
</feature>
<dbReference type="EMBL" id="JAMQON010000001">
    <property type="protein sequence ID" value="MDS0257960.1"/>
    <property type="molecule type" value="Genomic_DNA"/>
</dbReference>
<gene>
    <name evidence="2" type="ORF">NDI56_00900</name>
</gene>
<dbReference type="Proteomes" id="UP001259659">
    <property type="component" value="Unassembled WGS sequence"/>
</dbReference>
<feature type="compositionally biased region" description="Low complexity" evidence="1">
    <location>
        <begin position="25"/>
        <end position="40"/>
    </location>
</feature>
<proteinExistence type="predicted"/>
<dbReference type="RefSeq" id="WP_310917523.1">
    <property type="nucleotide sequence ID" value="NZ_JAMQON010000001.1"/>
</dbReference>
<evidence type="ECO:0000313" key="2">
    <source>
        <dbReference type="EMBL" id="MDS0257960.1"/>
    </source>
</evidence>
<protein>
    <recommendedName>
        <fullName evidence="4">Lipoprotein</fullName>
    </recommendedName>
</protein>